<dbReference type="Pfam" id="PF05721">
    <property type="entry name" value="PhyH"/>
    <property type="match status" value="1"/>
</dbReference>
<dbReference type="GO" id="GO:0005506">
    <property type="term" value="F:iron ion binding"/>
    <property type="evidence" value="ECO:0007669"/>
    <property type="project" value="UniProtKB-ARBA"/>
</dbReference>
<dbReference type="SUPFAM" id="SSF51197">
    <property type="entry name" value="Clavaminate synthase-like"/>
    <property type="match status" value="1"/>
</dbReference>
<accession>A0A0S4XLF1</accession>
<sequence>MQLTKQQLDDFNENGFLILEQFAPHIQCEAILEMAKVHLKYRIEPIETEVGYDNKSKDYRTNESDYNSMAYEFEAPVRRLRQVYDRDVVFKNWMEDKNIRPALEQILDDKVTITLAHHNSIMTKMPHVSTQTRWHQDRRYWRYTDDNLVSIWLSLGEECQENGVLEFIPGSHKIKYDKFQFDEKDYFREDCEPNINLIKDKVSKNLRKGDVVIFHSLLLHRANKNDTDEPKISFVYTVKGSLTKALPNTRSEKFREIVL</sequence>
<protein>
    <submittedName>
        <fullName evidence="2">Phytanoyl-CoA dioxygenase</fullName>
        <ecNumber evidence="2">1.14.11.18</ecNumber>
    </submittedName>
</protein>
<dbReference type="Gene3D" id="2.60.120.620">
    <property type="entry name" value="q2cbj1_9rhob like domain"/>
    <property type="match status" value="1"/>
</dbReference>
<dbReference type="GO" id="GO:0048244">
    <property type="term" value="F:phytanoyl-CoA dioxygenase activity"/>
    <property type="evidence" value="ECO:0007669"/>
    <property type="project" value="UniProtKB-EC"/>
</dbReference>
<dbReference type="EMBL" id="FAXN01000020">
    <property type="protein sequence ID" value="CUV65156.1"/>
    <property type="molecule type" value="Genomic_DNA"/>
</dbReference>
<dbReference type="InterPro" id="IPR008775">
    <property type="entry name" value="Phytyl_CoA_dOase-like"/>
</dbReference>
<dbReference type="AlphaFoldDB" id="A0A0S4XLF1"/>
<comment type="cofactor">
    <cofactor evidence="1">
        <name>Fe(2+)</name>
        <dbReference type="ChEBI" id="CHEBI:29033"/>
    </cofactor>
</comment>
<gene>
    <name evidence="2" type="ORF">BN3087_210003</name>
</gene>
<dbReference type="EC" id="1.14.11.18" evidence="2"/>
<keyword evidence="2" id="KW-0223">Dioxygenase</keyword>
<organism evidence="2">
    <name type="scientific">Sulfurovum sp. enrichment culture clone C5</name>
    <dbReference type="NCBI Taxonomy" id="497650"/>
    <lineage>
        <taxon>Bacteria</taxon>
        <taxon>Pseudomonadati</taxon>
        <taxon>Campylobacterota</taxon>
        <taxon>Epsilonproteobacteria</taxon>
        <taxon>Campylobacterales</taxon>
        <taxon>Sulfurovaceae</taxon>
        <taxon>Sulfurovum</taxon>
        <taxon>environmental samples</taxon>
    </lineage>
</organism>
<keyword evidence="2" id="KW-0560">Oxidoreductase</keyword>
<dbReference type="PANTHER" id="PTHR20883">
    <property type="entry name" value="PHYTANOYL-COA DIOXYGENASE DOMAIN CONTAINING 1"/>
    <property type="match status" value="1"/>
</dbReference>
<reference evidence="2" key="1">
    <citation type="submission" date="2015-11" db="EMBL/GenBank/DDBJ databases">
        <authorList>
            <person name="Zhang Y."/>
            <person name="Guo Z."/>
        </authorList>
    </citation>
    <scope>NUCLEOTIDE SEQUENCE</scope>
    <source>
        <strain evidence="2">BN30871</strain>
    </source>
</reference>
<name>A0A0S4XLF1_9BACT</name>
<proteinExistence type="predicted"/>
<evidence type="ECO:0000256" key="1">
    <source>
        <dbReference type="ARBA" id="ARBA00001954"/>
    </source>
</evidence>
<evidence type="ECO:0000313" key="2">
    <source>
        <dbReference type="EMBL" id="CUV65156.1"/>
    </source>
</evidence>
<dbReference type="PANTHER" id="PTHR20883:SF48">
    <property type="entry name" value="ECTOINE DIOXYGENASE"/>
    <property type="match status" value="1"/>
</dbReference>